<organism evidence="1">
    <name type="scientific">Manihot esculenta</name>
    <name type="common">Cassava</name>
    <name type="synonym">Jatropha manihot</name>
    <dbReference type="NCBI Taxonomy" id="3983"/>
    <lineage>
        <taxon>Eukaryota</taxon>
        <taxon>Viridiplantae</taxon>
        <taxon>Streptophyta</taxon>
        <taxon>Embryophyta</taxon>
        <taxon>Tracheophyta</taxon>
        <taxon>Spermatophyta</taxon>
        <taxon>Magnoliopsida</taxon>
        <taxon>eudicotyledons</taxon>
        <taxon>Gunneridae</taxon>
        <taxon>Pentapetalae</taxon>
        <taxon>rosids</taxon>
        <taxon>fabids</taxon>
        <taxon>Malpighiales</taxon>
        <taxon>Euphorbiaceae</taxon>
        <taxon>Crotonoideae</taxon>
        <taxon>Manihoteae</taxon>
        <taxon>Manihot</taxon>
    </lineage>
</organism>
<protein>
    <submittedName>
        <fullName evidence="1">Uncharacterized protein</fullName>
    </submittedName>
</protein>
<accession>A0A2C9ULN4</accession>
<proteinExistence type="predicted"/>
<evidence type="ECO:0000313" key="1">
    <source>
        <dbReference type="EMBL" id="OAY31769.1"/>
    </source>
</evidence>
<dbReference type="AlphaFoldDB" id="A0A2C9ULN4"/>
<gene>
    <name evidence="1" type="ORF">MANES_14G138800</name>
</gene>
<reference evidence="1" key="1">
    <citation type="submission" date="2016-02" db="EMBL/GenBank/DDBJ databases">
        <title>WGS assembly of Manihot esculenta.</title>
        <authorList>
            <person name="Bredeson J.V."/>
            <person name="Prochnik S.E."/>
            <person name="Lyons J.B."/>
            <person name="Schmutz J."/>
            <person name="Grimwood J."/>
            <person name="Vrebalov J."/>
            <person name="Bart R.S."/>
            <person name="Amuge T."/>
            <person name="Ferguson M.E."/>
            <person name="Green R."/>
            <person name="Putnam N."/>
            <person name="Stites J."/>
            <person name="Rounsley S."/>
            <person name="Rokhsar D.S."/>
        </authorList>
    </citation>
    <scope>NUCLEOTIDE SEQUENCE [LARGE SCALE GENOMIC DNA]</scope>
    <source>
        <tissue evidence="1">Leaf</tissue>
    </source>
</reference>
<name>A0A2C9ULN4_MANES</name>
<dbReference type="EMBL" id="CM004400">
    <property type="protein sequence ID" value="OAY31769.1"/>
    <property type="molecule type" value="Genomic_DNA"/>
</dbReference>
<sequence length="65" mass="7583">MKRFSLSISPLLHSFFPKRKKLDSVVAFLALQWLNQPYSKMNIVQLTINQEDKDASSLSIHFDMQ</sequence>